<keyword evidence="7" id="KW-0349">Heme</keyword>
<dbReference type="InterPro" id="IPR005804">
    <property type="entry name" value="FA_desaturase_dom"/>
</dbReference>
<dbReference type="InterPro" id="IPR012171">
    <property type="entry name" value="Fatty_acid_desaturase"/>
</dbReference>
<dbReference type="PROSITE" id="PS50255">
    <property type="entry name" value="CYTOCHROME_B5_2"/>
    <property type="match status" value="1"/>
</dbReference>
<dbReference type="GO" id="GO:0016717">
    <property type="term" value="F:oxidoreductase activity, acting on paired donors, with oxidation of a pair of donors resulting in the reduction of molecular oxygen to two molecules of water"/>
    <property type="evidence" value="ECO:0007669"/>
    <property type="project" value="TreeGrafter"/>
</dbReference>
<reference evidence="18" key="1">
    <citation type="journal article" date="2022" name="New Phytol.">
        <title>Evolutionary transition to the ectomycorrhizal habit in the genomes of a hyperdiverse lineage of mushroom-forming fungi.</title>
        <authorList>
            <person name="Looney B."/>
            <person name="Miyauchi S."/>
            <person name="Morin E."/>
            <person name="Drula E."/>
            <person name="Courty P.E."/>
            <person name="Kohler A."/>
            <person name="Kuo A."/>
            <person name="LaButti K."/>
            <person name="Pangilinan J."/>
            <person name="Lipzen A."/>
            <person name="Riley R."/>
            <person name="Andreopoulos W."/>
            <person name="He G."/>
            <person name="Johnson J."/>
            <person name="Nolan M."/>
            <person name="Tritt A."/>
            <person name="Barry K.W."/>
            <person name="Grigoriev I.V."/>
            <person name="Nagy L.G."/>
            <person name="Hibbett D."/>
            <person name="Henrissat B."/>
            <person name="Matheny P.B."/>
            <person name="Labbe J."/>
            <person name="Martin F.M."/>
        </authorList>
    </citation>
    <scope>NUCLEOTIDE SEQUENCE</scope>
    <source>
        <strain evidence="18">BPL690</strain>
    </source>
</reference>
<name>A0AAD4QQE3_9AGAM</name>
<evidence type="ECO:0000256" key="3">
    <source>
        <dbReference type="ARBA" id="ARBA00004991"/>
    </source>
</evidence>
<comment type="caution">
    <text evidence="18">The sequence shown here is derived from an EMBL/GenBank/DDBJ whole genome shotgun (WGS) entry which is preliminary data.</text>
</comment>
<evidence type="ECO:0000256" key="1">
    <source>
        <dbReference type="ARBA" id="ARBA00004141"/>
    </source>
</evidence>
<evidence type="ECO:0000256" key="5">
    <source>
        <dbReference type="ARBA" id="ARBA00012019"/>
    </source>
</evidence>
<evidence type="ECO:0000256" key="9">
    <source>
        <dbReference type="ARBA" id="ARBA00022723"/>
    </source>
</evidence>
<dbReference type="PANTHER" id="PTHR19353:SF30">
    <property type="entry name" value="DELTA 8-(E)-SPHINGOLIPID DESATURASE"/>
    <property type="match status" value="1"/>
</dbReference>
<dbReference type="Pfam" id="PF00173">
    <property type="entry name" value="Cyt-b5"/>
    <property type="match status" value="1"/>
</dbReference>
<evidence type="ECO:0000259" key="17">
    <source>
        <dbReference type="PROSITE" id="PS50255"/>
    </source>
</evidence>
<evidence type="ECO:0000256" key="12">
    <source>
        <dbReference type="ARBA" id="ARBA00023002"/>
    </source>
</evidence>
<evidence type="ECO:0000256" key="7">
    <source>
        <dbReference type="ARBA" id="ARBA00022617"/>
    </source>
</evidence>
<keyword evidence="8 16" id="KW-0812">Transmembrane</keyword>
<dbReference type="GO" id="GO:0046872">
    <property type="term" value="F:metal ion binding"/>
    <property type="evidence" value="ECO:0007669"/>
    <property type="project" value="UniProtKB-KW"/>
</dbReference>
<dbReference type="SUPFAM" id="SSF55856">
    <property type="entry name" value="Cytochrome b5-like heme/steroid binding domain"/>
    <property type="match status" value="1"/>
</dbReference>
<dbReference type="GO" id="GO:0006665">
    <property type="term" value="P:sphingolipid metabolic process"/>
    <property type="evidence" value="ECO:0007669"/>
    <property type="project" value="UniProtKB-KW"/>
</dbReference>
<evidence type="ECO:0000256" key="6">
    <source>
        <dbReference type="ARBA" id="ARBA00016939"/>
    </source>
</evidence>
<evidence type="ECO:0000256" key="8">
    <source>
        <dbReference type="ARBA" id="ARBA00022692"/>
    </source>
</evidence>
<comment type="similarity">
    <text evidence="4">Belongs to the fatty acid desaturase type 1 family.</text>
</comment>
<dbReference type="Pfam" id="PF00487">
    <property type="entry name" value="FA_desaturase"/>
    <property type="match status" value="1"/>
</dbReference>
<dbReference type="Proteomes" id="UP001203297">
    <property type="component" value="Unassembled WGS sequence"/>
</dbReference>
<dbReference type="AlphaFoldDB" id="A0AAD4QQE3"/>
<feature type="transmembrane region" description="Helical" evidence="16">
    <location>
        <begin position="343"/>
        <end position="360"/>
    </location>
</feature>
<organism evidence="18 19">
    <name type="scientific">Multifurca ochricompacta</name>
    <dbReference type="NCBI Taxonomy" id="376703"/>
    <lineage>
        <taxon>Eukaryota</taxon>
        <taxon>Fungi</taxon>
        <taxon>Dikarya</taxon>
        <taxon>Basidiomycota</taxon>
        <taxon>Agaricomycotina</taxon>
        <taxon>Agaricomycetes</taxon>
        <taxon>Russulales</taxon>
        <taxon>Russulaceae</taxon>
        <taxon>Multifurca</taxon>
    </lineage>
</organism>
<evidence type="ECO:0000256" key="15">
    <source>
        <dbReference type="ARBA" id="ARBA00023136"/>
    </source>
</evidence>
<keyword evidence="14" id="KW-0443">Lipid metabolism</keyword>
<evidence type="ECO:0000256" key="13">
    <source>
        <dbReference type="ARBA" id="ARBA00023004"/>
    </source>
</evidence>
<evidence type="ECO:0000256" key="11">
    <source>
        <dbReference type="ARBA" id="ARBA00022989"/>
    </source>
</evidence>
<keyword evidence="19" id="KW-1185">Reference proteome</keyword>
<keyword evidence="13" id="KW-0408">Iron</keyword>
<evidence type="ECO:0000256" key="16">
    <source>
        <dbReference type="SAM" id="Phobius"/>
    </source>
</evidence>
<evidence type="ECO:0000256" key="14">
    <source>
        <dbReference type="ARBA" id="ARBA00023098"/>
    </source>
</evidence>
<dbReference type="GO" id="GO:0016020">
    <property type="term" value="C:membrane"/>
    <property type="evidence" value="ECO:0007669"/>
    <property type="project" value="UniProtKB-SubCell"/>
</dbReference>
<feature type="transmembrane region" description="Helical" evidence="16">
    <location>
        <begin position="308"/>
        <end position="331"/>
    </location>
</feature>
<comment type="subcellular location">
    <subcellularLocation>
        <location evidence="1">Membrane</location>
        <topology evidence="1">Multi-pass membrane protein</topology>
    </subcellularLocation>
</comment>
<keyword evidence="15 16" id="KW-0472">Membrane</keyword>
<keyword evidence="12" id="KW-0560">Oxidoreductase</keyword>
<gene>
    <name evidence="18" type="ORF">B0F90DRAFT_1807243</name>
</gene>
<evidence type="ECO:0000313" key="18">
    <source>
        <dbReference type="EMBL" id="KAI0307873.1"/>
    </source>
</evidence>
<feature type="transmembrane region" description="Helical" evidence="16">
    <location>
        <begin position="199"/>
        <end position="216"/>
    </location>
</feature>
<proteinExistence type="inferred from homology"/>
<evidence type="ECO:0000256" key="4">
    <source>
        <dbReference type="ARBA" id="ARBA00009295"/>
    </source>
</evidence>
<feature type="transmembrane region" description="Helical" evidence="16">
    <location>
        <begin position="270"/>
        <end position="288"/>
    </location>
</feature>
<dbReference type="PANTHER" id="PTHR19353">
    <property type="entry name" value="FATTY ACID DESATURASE 2"/>
    <property type="match status" value="1"/>
</dbReference>
<dbReference type="CDD" id="cd03506">
    <property type="entry name" value="Delta6-FADS-like"/>
    <property type="match status" value="1"/>
</dbReference>
<evidence type="ECO:0000313" key="19">
    <source>
        <dbReference type="Proteomes" id="UP001203297"/>
    </source>
</evidence>
<evidence type="ECO:0000256" key="2">
    <source>
        <dbReference type="ARBA" id="ARBA00004760"/>
    </source>
</evidence>
<accession>A0AAD4QQE3</accession>
<comment type="pathway">
    <text evidence="3">Sphingolipid metabolism.</text>
</comment>
<dbReference type="EMBL" id="WTXG01000001">
    <property type="protein sequence ID" value="KAI0307873.1"/>
    <property type="molecule type" value="Genomic_DNA"/>
</dbReference>
<dbReference type="PIRSF" id="PIRSF015921">
    <property type="entry name" value="FA_sphinglp_des"/>
    <property type="match status" value="1"/>
</dbReference>
<feature type="domain" description="Cytochrome b5 heme-binding" evidence="17">
    <location>
        <begin position="1"/>
        <end position="75"/>
    </location>
</feature>
<dbReference type="Gene3D" id="3.10.120.10">
    <property type="entry name" value="Cytochrome b5-like heme/steroid binding domain"/>
    <property type="match status" value="1"/>
</dbReference>
<feature type="transmembrane region" description="Helical" evidence="16">
    <location>
        <begin position="236"/>
        <end position="258"/>
    </location>
</feature>
<evidence type="ECO:0000256" key="10">
    <source>
        <dbReference type="ARBA" id="ARBA00022919"/>
    </source>
</evidence>
<comment type="pathway">
    <text evidence="2">Lipid metabolism; sphingolipid metabolism.</text>
</comment>
<keyword evidence="10" id="KW-0746">Sphingolipid metabolism</keyword>
<dbReference type="InterPro" id="IPR036400">
    <property type="entry name" value="Cyt_B5-like_heme/steroid_sf"/>
</dbReference>
<keyword evidence="9" id="KW-0479">Metal-binding</keyword>
<protein>
    <recommendedName>
        <fullName evidence="6">Delta 8-(E)-sphingolipid desaturase</fullName>
        <ecNumber evidence="5">1.14.19.18</ecNumber>
    </recommendedName>
</protein>
<dbReference type="InterPro" id="IPR001199">
    <property type="entry name" value="Cyt_B5-like_heme/steroid-bd"/>
</dbReference>
<sequence length="510" mass="58194">MNTRQSIATRILDGELLFILNGNLICVPQKWLSVHPGGTLTILHFIGRDATDEVEAYHPKHVLKKMLSFSQGPVQLSEGYWVPLLPPIATGWIRKPAPMASPEYYSSENMPHFPPSQVLLVKRADTSLASGPSLASIQPPPTTLSLKIQSQHSTAYKSLHKRILAAGLYQTRYISGYGPEVARYMFFALTSCFLYRHHWFFLSAVSLGALWHQLIFFCHDLGHVGVTHNWYMDRLIAIFLADLIGGLSIGWWLVLVVTNHPSHDPDIQNLPFLVITPAFFKSLYSSYYMRELTFDRFARFVVTVQHRLFYVIMSLGRFNLYRLSYLHLWVTRREPSKARGGRWSWWLEVFALGGFLLWYGKVIHGCGPWQKGLMYLLVSNMVPSPLHVQIVLSHYSRSTADLGPTESFPHRQLRTTTDVVCHPFVEFLHGGLHLQVTHHLFPRLPRHNLKEASYLVKEFAKEQGLEYAEFGFFEGNGEVRSTLRGVADQLKIMKMVADSGIQEAMNGKTK</sequence>
<keyword evidence="11 16" id="KW-1133">Transmembrane helix</keyword>
<dbReference type="EC" id="1.14.19.18" evidence="5"/>